<feature type="transmembrane region" description="Helical" evidence="1">
    <location>
        <begin position="41"/>
        <end position="60"/>
    </location>
</feature>
<proteinExistence type="predicted"/>
<keyword evidence="1" id="KW-0812">Transmembrane</keyword>
<feature type="transmembrane region" description="Helical" evidence="1">
    <location>
        <begin position="110"/>
        <end position="128"/>
    </location>
</feature>
<dbReference type="Proteomes" id="UP000198521">
    <property type="component" value="Unassembled WGS sequence"/>
</dbReference>
<dbReference type="InterPro" id="IPR036249">
    <property type="entry name" value="Thioredoxin-like_sf"/>
</dbReference>
<dbReference type="PROSITE" id="PS51352">
    <property type="entry name" value="THIOREDOXIN_2"/>
    <property type="match status" value="1"/>
</dbReference>
<keyword evidence="4" id="KW-1185">Reference proteome</keyword>
<dbReference type="Gene3D" id="3.40.30.10">
    <property type="entry name" value="Glutaredoxin"/>
    <property type="match status" value="1"/>
</dbReference>
<evidence type="ECO:0000256" key="1">
    <source>
        <dbReference type="SAM" id="Phobius"/>
    </source>
</evidence>
<keyword evidence="1" id="KW-0472">Membrane</keyword>
<dbReference type="Pfam" id="PF08534">
    <property type="entry name" value="Redoxin"/>
    <property type="match status" value="1"/>
</dbReference>
<accession>A0A1H7QRL4</accession>
<dbReference type="InterPro" id="IPR013740">
    <property type="entry name" value="Redoxin"/>
</dbReference>
<dbReference type="AlphaFoldDB" id="A0A1H7QRL4"/>
<evidence type="ECO:0000259" key="2">
    <source>
        <dbReference type="PROSITE" id="PS51352"/>
    </source>
</evidence>
<gene>
    <name evidence="3" type="ORF">SAMN04487910_2661</name>
</gene>
<dbReference type="CDD" id="cd02966">
    <property type="entry name" value="TlpA_like_family"/>
    <property type="match status" value="1"/>
</dbReference>
<dbReference type="GO" id="GO:0016853">
    <property type="term" value="F:isomerase activity"/>
    <property type="evidence" value="ECO:0007669"/>
    <property type="project" value="UniProtKB-KW"/>
</dbReference>
<dbReference type="GO" id="GO:0016491">
    <property type="term" value="F:oxidoreductase activity"/>
    <property type="evidence" value="ECO:0007669"/>
    <property type="project" value="InterPro"/>
</dbReference>
<sequence>MKKKTILRLILGIITTVFIMALLFYFFLFPNPLNIYESNSLKWIPILICVISLYVSGYINKETPSKFLVFLFLPYFIFQLFNFTYFPFILILVVTGILTLVVTRKNQTSIYKLSSWAGIICIMLFHLFTQPLIIEEEGFGYDDTGELINANILWDFSEEEVLVLPSHVLLDQDNSSFDMIDMKGKTHFVTFWATWCSGCIEKKPDLEKLKVAYQNNLDIKFIDISFDDIEKNKWSRYLEIKKPFGLQLISKSQKKTSRALNFEGIPMYFIVNPDGTYKEYRSFDVAQNVFKKKINQ</sequence>
<dbReference type="RefSeq" id="WP_091409220.1">
    <property type="nucleotide sequence ID" value="NZ_FOAB01000004.1"/>
</dbReference>
<keyword evidence="1" id="KW-1133">Transmembrane helix</keyword>
<dbReference type="InterPro" id="IPR050553">
    <property type="entry name" value="Thioredoxin_ResA/DsbE_sf"/>
</dbReference>
<dbReference type="PANTHER" id="PTHR42852:SF13">
    <property type="entry name" value="PROTEIN DIPZ"/>
    <property type="match status" value="1"/>
</dbReference>
<reference evidence="3 4" key="1">
    <citation type="submission" date="2016-10" db="EMBL/GenBank/DDBJ databases">
        <authorList>
            <person name="de Groot N.N."/>
        </authorList>
    </citation>
    <scope>NUCLEOTIDE SEQUENCE [LARGE SCALE GENOMIC DNA]</scope>
    <source>
        <strain evidence="3 4">DSM 25232</strain>
    </source>
</reference>
<name>A0A1H7QRL4_AQUAM</name>
<dbReference type="EMBL" id="FOAB01000004">
    <property type="protein sequence ID" value="SEL50583.1"/>
    <property type="molecule type" value="Genomic_DNA"/>
</dbReference>
<protein>
    <submittedName>
        <fullName evidence="3">Thiol-disulfide isomerase or thioredoxin</fullName>
    </submittedName>
</protein>
<feature type="transmembrane region" description="Helical" evidence="1">
    <location>
        <begin position="80"/>
        <end position="103"/>
    </location>
</feature>
<feature type="domain" description="Thioredoxin" evidence="2">
    <location>
        <begin position="158"/>
        <end position="296"/>
    </location>
</feature>
<dbReference type="InterPro" id="IPR013766">
    <property type="entry name" value="Thioredoxin_domain"/>
</dbReference>
<dbReference type="STRING" id="1038014.SAMN04487910_2661"/>
<feature type="transmembrane region" description="Helical" evidence="1">
    <location>
        <begin position="6"/>
        <end position="29"/>
    </location>
</feature>
<evidence type="ECO:0000313" key="4">
    <source>
        <dbReference type="Proteomes" id="UP000198521"/>
    </source>
</evidence>
<dbReference type="PANTHER" id="PTHR42852">
    <property type="entry name" value="THIOL:DISULFIDE INTERCHANGE PROTEIN DSBE"/>
    <property type="match status" value="1"/>
</dbReference>
<keyword evidence="3" id="KW-0413">Isomerase</keyword>
<organism evidence="3 4">
    <name type="scientific">Aquimarina amphilecti</name>
    <dbReference type="NCBI Taxonomy" id="1038014"/>
    <lineage>
        <taxon>Bacteria</taxon>
        <taxon>Pseudomonadati</taxon>
        <taxon>Bacteroidota</taxon>
        <taxon>Flavobacteriia</taxon>
        <taxon>Flavobacteriales</taxon>
        <taxon>Flavobacteriaceae</taxon>
        <taxon>Aquimarina</taxon>
    </lineage>
</organism>
<dbReference type="OrthoDB" id="9815205at2"/>
<evidence type="ECO:0000313" key="3">
    <source>
        <dbReference type="EMBL" id="SEL50583.1"/>
    </source>
</evidence>
<dbReference type="SUPFAM" id="SSF52833">
    <property type="entry name" value="Thioredoxin-like"/>
    <property type="match status" value="1"/>
</dbReference>